<geneLocation type="plasmid" evidence="3">
    <name>p82_LEO_62</name>
</geneLocation>
<feature type="coiled-coil region" evidence="1">
    <location>
        <begin position="416"/>
        <end position="479"/>
    </location>
</feature>
<accession>A0AA96DVI0</accession>
<evidence type="ECO:0000259" key="2">
    <source>
        <dbReference type="Pfam" id="PF02463"/>
    </source>
</evidence>
<gene>
    <name evidence="3" type="ORF">RMP68_11190</name>
</gene>
<dbReference type="Proteomes" id="UP001305220">
    <property type="component" value="Plasmid p82_LEO_62"/>
</dbReference>
<dbReference type="SUPFAM" id="SSF52540">
    <property type="entry name" value="P-loop containing nucleoside triphosphate hydrolases"/>
    <property type="match status" value="1"/>
</dbReference>
<organism evidence="3">
    <name type="scientific">Arcobacter cryaerophilus gv. pseudocryaerophilus</name>
    <dbReference type="NCBI Taxonomy" id="2933791"/>
    <lineage>
        <taxon>Bacteria</taxon>
        <taxon>Pseudomonadati</taxon>
        <taxon>Campylobacterota</taxon>
        <taxon>Epsilonproteobacteria</taxon>
        <taxon>Campylobacterales</taxon>
        <taxon>Arcobacteraceae</taxon>
        <taxon>Aliarcobacter</taxon>
    </lineage>
</organism>
<proteinExistence type="predicted"/>
<reference evidence="3" key="1">
    <citation type="submission" date="2023-09" db="EMBL/GenBank/DDBJ databases">
        <title>Arcobacter tbilisiensis sp. nov. isolated from chicken meat in Tbilisi, Georgia.</title>
        <authorList>
            <person name="Matthias R."/>
            <person name="Zautner A.E."/>
        </authorList>
    </citation>
    <scope>NUCLEOTIDE SEQUENCE</scope>
    <source>
        <strain evidence="3">LEO 62</strain>
        <plasmid evidence="3">p82_LEO_62</plasmid>
    </source>
</reference>
<feature type="domain" description="RecF/RecN/SMC N-terminal" evidence="2">
    <location>
        <begin position="3"/>
        <end position="83"/>
    </location>
</feature>
<dbReference type="InterPro" id="IPR027417">
    <property type="entry name" value="P-loop_NTPase"/>
</dbReference>
<evidence type="ECO:0000313" key="3">
    <source>
        <dbReference type="EMBL" id="WNL35107.1"/>
    </source>
</evidence>
<evidence type="ECO:0000256" key="1">
    <source>
        <dbReference type="SAM" id="Coils"/>
    </source>
</evidence>
<dbReference type="RefSeq" id="WP_390871698.1">
    <property type="nucleotide sequence ID" value="NZ_CP128653.1"/>
</dbReference>
<protein>
    <submittedName>
        <fullName evidence="3">SMC family ATPase</fullName>
    </submittedName>
</protein>
<dbReference type="GO" id="GO:0016887">
    <property type="term" value="F:ATP hydrolysis activity"/>
    <property type="evidence" value="ECO:0007669"/>
    <property type="project" value="InterPro"/>
</dbReference>
<name>A0AA96DVI0_9BACT</name>
<keyword evidence="3" id="KW-0614">Plasmid</keyword>
<feature type="coiled-coil region" evidence="1">
    <location>
        <begin position="224"/>
        <end position="374"/>
    </location>
</feature>
<dbReference type="Pfam" id="PF02463">
    <property type="entry name" value="SMC_N"/>
    <property type="match status" value="1"/>
</dbReference>
<dbReference type="Gene3D" id="3.40.50.300">
    <property type="entry name" value="P-loop containing nucleotide triphosphate hydrolases"/>
    <property type="match status" value="2"/>
</dbReference>
<keyword evidence="1" id="KW-0175">Coiled coil</keyword>
<dbReference type="PANTHER" id="PTHR32114:SF2">
    <property type="entry name" value="ABC TRANSPORTER ABCH.3"/>
    <property type="match status" value="1"/>
</dbReference>
<sequence>MILNSLDLLNFKKYTEKSFKFDEGLVGIIGKNGSGKSTIFEAILFALYGELKNKGSKDLIRNSSVSEKEPVSVSLEFEFDGLTYKVVREFRGKALSANAKFYKNEELITTGAKEVTNSIVKLVKMSKDAFMHTLFASQKELTSLSNLKPEDRKRMIRKLLGLEKIDAIETMLIEKSRGLKREIDAFREVLLSSDEIVAKESAIKTHNENKTSINTNLLSKSDELEAIKQKELESKKELDNLQETKDIKVKLSSELELIKHTLESNKQQQTKLSNELLELQQKQKELVVLEPVKIEFEQLQVKLKEQQQLKEIQLKKDGLNKEQIQLREQYTKAKNDIDKLELEVKDYETLKSKQQELQNELEKVQTNTKDLEVQIKAINSLISGDQKIIDMTKSQIFKIEDIGKGSNCPTCTRPLLEEYDKVIANLSNTIQTLQKEKIDKHTIELKRVENLKVTLDKQKDDLQNQIQELNKQITIIETKQKDLVNVNAHFKDVEAKGKKNKEELEKLLQYSYDEKLHQDMKDKEQTLKPKYDEYQKLHTLIQRVSIVEKDLEEIKKSIDQNIEAFTNKEFEINAVVYDETNHKIKLEEFTILQKQKDDITTVVNDFKVNIASIDGKIKTLQAPLDKNKEDQGKVATKVLDLSDYEKIKVSLSEFKTKLNSKVAPRISSIASSMYSQITKGKYQHIEVDNDFDFYIYDEGEKFPIDRFSGGEVDLANLVLRIAISKTLEDLNGAGNIGFLAFDEVFGSQDETRRMEILEAFHTIKEQYRQIFLISHEIEIKEMFEKIVEVG</sequence>
<dbReference type="AlphaFoldDB" id="A0AA96DVI0"/>
<dbReference type="PANTHER" id="PTHR32114">
    <property type="entry name" value="ABC TRANSPORTER ABCH.3"/>
    <property type="match status" value="1"/>
</dbReference>
<dbReference type="EMBL" id="CP134857">
    <property type="protein sequence ID" value="WNL35107.1"/>
    <property type="molecule type" value="Genomic_DNA"/>
</dbReference>
<dbReference type="InterPro" id="IPR003395">
    <property type="entry name" value="RecF/RecN/SMC_N"/>
</dbReference>
<dbReference type="GO" id="GO:0006302">
    <property type="term" value="P:double-strand break repair"/>
    <property type="evidence" value="ECO:0007669"/>
    <property type="project" value="InterPro"/>
</dbReference>